<accession>A0A835XNV9</accession>
<name>A0A835XNV9_9CHLO</name>
<dbReference type="OrthoDB" id="10656863at2759"/>
<feature type="region of interest" description="Disordered" evidence="1">
    <location>
        <begin position="141"/>
        <end position="162"/>
    </location>
</feature>
<organism evidence="2 3">
    <name type="scientific">Edaphochlamys debaryana</name>
    <dbReference type="NCBI Taxonomy" id="47281"/>
    <lineage>
        <taxon>Eukaryota</taxon>
        <taxon>Viridiplantae</taxon>
        <taxon>Chlorophyta</taxon>
        <taxon>core chlorophytes</taxon>
        <taxon>Chlorophyceae</taxon>
        <taxon>CS clade</taxon>
        <taxon>Chlamydomonadales</taxon>
        <taxon>Chlamydomonadales incertae sedis</taxon>
        <taxon>Edaphochlamys</taxon>
    </lineage>
</organism>
<dbReference type="Proteomes" id="UP000612055">
    <property type="component" value="Unassembled WGS sequence"/>
</dbReference>
<feature type="compositionally biased region" description="Low complexity" evidence="1">
    <location>
        <begin position="240"/>
        <end position="255"/>
    </location>
</feature>
<proteinExistence type="predicted"/>
<keyword evidence="3" id="KW-1185">Reference proteome</keyword>
<feature type="region of interest" description="Disordered" evidence="1">
    <location>
        <begin position="190"/>
        <end position="255"/>
    </location>
</feature>
<gene>
    <name evidence="2" type="ORF">HYH03_016774</name>
</gene>
<reference evidence="2" key="1">
    <citation type="journal article" date="2020" name="bioRxiv">
        <title>Comparative genomics of Chlamydomonas.</title>
        <authorList>
            <person name="Craig R.J."/>
            <person name="Hasan A.R."/>
            <person name="Ness R.W."/>
            <person name="Keightley P.D."/>
        </authorList>
    </citation>
    <scope>NUCLEOTIDE SEQUENCE</scope>
    <source>
        <strain evidence="2">CCAP 11/70</strain>
    </source>
</reference>
<protein>
    <submittedName>
        <fullName evidence="2">Uncharacterized protein</fullName>
    </submittedName>
</protein>
<feature type="compositionally biased region" description="Low complexity" evidence="1">
    <location>
        <begin position="218"/>
        <end position="227"/>
    </location>
</feature>
<dbReference type="EMBL" id="JAEHOE010000151">
    <property type="protein sequence ID" value="KAG2484355.1"/>
    <property type="molecule type" value="Genomic_DNA"/>
</dbReference>
<dbReference type="AlphaFoldDB" id="A0A835XNV9"/>
<sequence>MAMQPQGGDRLAGVGIGAAGDTAISQTVVSSGFDATGIPVTTYQTYTAGAVPATSPDGVTAGFATFQTYTATTVNAPGDLTGAAMMSPGAAAPMATRAEVVDVTGMEGEEEEKEDEEEDFDDEILQDTGIEGEEMAMAKAPTDPAADMGTAGASGRDMGDVGGGGMGGDMGMMGAGVGMGGGMGGGMAADMGVGETKGTQGSGGRGDHAHGAGPSPDQASAAMSAAQRSGGDTAPGSEVAQQQSQAARPAQGKGI</sequence>
<comment type="caution">
    <text evidence="2">The sequence shown here is derived from an EMBL/GenBank/DDBJ whole genome shotgun (WGS) entry which is preliminary data.</text>
</comment>
<evidence type="ECO:0000256" key="1">
    <source>
        <dbReference type="SAM" id="MobiDB-lite"/>
    </source>
</evidence>
<evidence type="ECO:0000313" key="2">
    <source>
        <dbReference type="EMBL" id="KAG2484355.1"/>
    </source>
</evidence>
<evidence type="ECO:0000313" key="3">
    <source>
        <dbReference type="Proteomes" id="UP000612055"/>
    </source>
</evidence>